<dbReference type="EMBL" id="LR134190">
    <property type="protein sequence ID" value="VEB62744.1"/>
    <property type="molecule type" value="Genomic_DNA"/>
</dbReference>
<dbReference type="AlphaFoldDB" id="A0A3S4HZI1"/>
<name>A0A3S4HZI1_SALET</name>
<accession>A0A3S4HZI1</accession>
<reference evidence="1 2" key="1">
    <citation type="submission" date="2018-12" db="EMBL/GenBank/DDBJ databases">
        <authorList>
            <consortium name="Pathogen Informatics"/>
        </authorList>
    </citation>
    <scope>NUCLEOTIDE SEQUENCE [LARGE SCALE GENOMIC DNA]</scope>
    <source>
        <strain evidence="1 2">NCTC6754</strain>
    </source>
</reference>
<gene>
    <name evidence="1" type="primary">leuC_5</name>
    <name evidence="1" type="ORF">NCTC6754_08144</name>
</gene>
<evidence type="ECO:0000313" key="2">
    <source>
        <dbReference type="Proteomes" id="UP000269208"/>
    </source>
</evidence>
<evidence type="ECO:0000313" key="1">
    <source>
        <dbReference type="EMBL" id="VEB62744.1"/>
    </source>
</evidence>
<dbReference type="EC" id="4.2.1.33" evidence="1"/>
<proteinExistence type="predicted"/>
<keyword evidence="1" id="KW-0456">Lyase</keyword>
<dbReference type="Proteomes" id="UP000269208">
    <property type="component" value="Chromosome"/>
</dbReference>
<organism evidence="1 2">
    <name type="scientific">Salmonella enterica I</name>
    <dbReference type="NCBI Taxonomy" id="59201"/>
    <lineage>
        <taxon>Bacteria</taxon>
        <taxon>Pseudomonadati</taxon>
        <taxon>Pseudomonadota</taxon>
        <taxon>Gammaproteobacteria</taxon>
        <taxon>Enterobacterales</taxon>
        <taxon>Enterobacteriaceae</taxon>
        <taxon>Salmonella</taxon>
    </lineage>
</organism>
<sequence>MSAKTLYEKLVESHTIRELDNEGHVLLYIDRSILNEYTSPAGI</sequence>
<protein>
    <submittedName>
        <fullName evidence="1">3-isopropylmalate dehydratase large subunit</fullName>
        <ecNumber evidence="1">4.2.1.33</ecNumber>
    </submittedName>
</protein>
<dbReference type="GO" id="GO:0003861">
    <property type="term" value="F:3-isopropylmalate dehydratase activity"/>
    <property type="evidence" value="ECO:0007669"/>
    <property type="project" value="UniProtKB-EC"/>
</dbReference>